<dbReference type="Gene3D" id="1.20.1050.130">
    <property type="match status" value="1"/>
</dbReference>
<evidence type="ECO:0000313" key="2">
    <source>
        <dbReference type="Proteomes" id="UP000717585"/>
    </source>
</evidence>
<dbReference type="AlphaFoldDB" id="A0A8J6AY82"/>
<dbReference type="EMBL" id="JAHDYR010000004">
    <property type="protein sequence ID" value="KAG9397018.1"/>
    <property type="molecule type" value="Genomic_DNA"/>
</dbReference>
<comment type="caution">
    <text evidence="1">The sequence shown here is derived from an EMBL/GenBank/DDBJ whole genome shotgun (WGS) entry which is preliminary data.</text>
</comment>
<gene>
    <name evidence="1" type="ORF">J8273_1369</name>
</gene>
<evidence type="ECO:0000313" key="1">
    <source>
        <dbReference type="EMBL" id="KAG9397018.1"/>
    </source>
</evidence>
<name>A0A8J6AY82_9EUKA</name>
<sequence>MAKKVIEIVAPKDSVLVPRIFNAMAKLTKTEIQLVGPDVVNTENTAMGITDTPLVKIGSQYYSGLLVSLRTLCSASKNHPIAIKDNAIQANVDEWITFIVTSVCPKLFCEHDDSAVVEALEFMNEQLAPVSFLAKLASAADVLMYVLLQDYMRQHMAEVISAQPHVVRWFQCVQGFLLADVIAKRQVEGLTEVQITGLPETAMP</sequence>
<dbReference type="InterPro" id="IPR036282">
    <property type="entry name" value="Glutathione-S-Trfase_C_sf"/>
</dbReference>
<keyword evidence="2" id="KW-1185">Reference proteome</keyword>
<protein>
    <submittedName>
        <fullName evidence="1">Uncharacterized protein</fullName>
    </submittedName>
</protein>
<reference evidence="1" key="1">
    <citation type="submission" date="2021-05" db="EMBL/GenBank/DDBJ databases">
        <title>A free-living protist that lacks canonical eukaryotic 1 DNA replication and segregation systems.</title>
        <authorList>
            <person name="Salas-Leiva D.E."/>
            <person name="Tromer E.C."/>
            <person name="Curtis B.A."/>
            <person name="Jerlstrom-Hultqvist J."/>
            <person name="Kolisko M."/>
            <person name="Yi Z."/>
            <person name="Salas-Leiva J.S."/>
            <person name="Gallot-Lavallee L."/>
            <person name="Kops G.J.P.L."/>
            <person name="Archibald J.M."/>
            <person name="Simpson A.G.B."/>
            <person name="Roger A.J."/>
        </authorList>
    </citation>
    <scope>NUCLEOTIDE SEQUENCE</scope>
    <source>
        <strain evidence="1">BICM</strain>
    </source>
</reference>
<accession>A0A8J6AY82</accession>
<dbReference type="SUPFAM" id="SSF47616">
    <property type="entry name" value="GST C-terminal domain-like"/>
    <property type="match status" value="1"/>
</dbReference>
<dbReference type="Proteomes" id="UP000717585">
    <property type="component" value="Unassembled WGS sequence"/>
</dbReference>
<proteinExistence type="predicted"/>
<organism evidence="1 2">
    <name type="scientific">Carpediemonas membranifera</name>
    <dbReference type="NCBI Taxonomy" id="201153"/>
    <lineage>
        <taxon>Eukaryota</taxon>
        <taxon>Metamonada</taxon>
        <taxon>Carpediemonas-like organisms</taxon>
        <taxon>Carpediemonas</taxon>
    </lineage>
</organism>